<dbReference type="Pfam" id="PF02737">
    <property type="entry name" value="3HCDH_N"/>
    <property type="match status" value="1"/>
</dbReference>
<keyword evidence="6" id="KW-0442">Lipid degradation</keyword>
<dbReference type="RefSeq" id="WP_011770880.1">
    <property type="nucleotide sequence ID" value="NC_008709.1"/>
</dbReference>
<dbReference type="InterPro" id="IPR006176">
    <property type="entry name" value="3-OHacyl-CoA_DH_NAD-bd"/>
</dbReference>
<dbReference type="FunFam" id="3.40.50.720:FF:000009">
    <property type="entry name" value="Fatty oxidation complex, alpha subunit"/>
    <property type="match status" value="1"/>
</dbReference>
<comment type="similarity">
    <text evidence="3">In the N-terminal section; belongs to the enoyl-CoA hydratase/isomerase family.</text>
</comment>
<keyword evidence="7 15" id="KW-0560">Oxidoreductase</keyword>
<keyword evidence="9" id="KW-0443">Lipid metabolism</keyword>
<dbReference type="Gene3D" id="3.40.50.720">
    <property type="entry name" value="NAD(P)-binding Rossmann-like Domain"/>
    <property type="match status" value="1"/>
</dbReference>
<dbReference type="PANTHER" id="PTHR43612:SF3">
    <property type="entry name" value="TRIFUNCTIONAL ENZYME SUBUNIT ALPHA, MITOCHONDRIAL"/>
    <property type="match status" value="1"/>
</dbReference>
<dbReference type="GO" id="GO:0016509">
    <property type="term" value="F:long-chain (3S)-3-hydroxyacyl-CoA dehydrogenase (NAD+) activity"/>
    <property type="evidence" value="ECO:0007669"/>
    <property type="project" value="TreeGrafter"/>
</dbReference>
<evidence type="ECO:0000256" key="5">
    <source>
        <dbReference type="ARBA" id="ARBA00022832"/>
    </source>
</evidence>
<dbReference type="Gene3D" id="1.10.1040.50">
    <property type="match status" value="1"/>
</dbReference>
<proteinExistence type="inferred from homology"/>
<dbReference type="CDD" id="cd06558">
    <property type="entry name" value="crotonase-like"/>
    <property type="match status" value="1"/>
</dbReference>
<keyword evidence="11" id="KW-0511">Multifunctional enzyme</keyword>
<dbReference type="HOGENOM" id="CLU_009834_16_3_6"/>
<evidence type="ECO:0000256" key="3">
    <source>
        <dbReference type="ARBA" id="ARBA00008750"/>
    </source>
</evidence>
<dbReference type="InterPro" id="IPR001753">
    <property type="entry name" value="Enoyl-CoA_hydra/iso"/>
</dbReference>
<organism evidence="15 16">
    <name type="scientific">Psychromonas ingrahamii (strain DSM 17664 / CCUG 51855 / 37)</name>
    <dbReference type="NCBI Taxonomy" id="357804"/>
    <lineage>
        <taxon>Bacteria</taxon>
        <taxon>Pseudomonadati</taxon>
        <taxon>Pseudomonadota</taxon>
        <taxon>Gammaproteobacteria</taxon>
        <taxon>Alteromonadales</taxon>
        <taxon>Psychromonadaceae</taxon>
        <taxon>Psychromonas</taxon>
    </lineage>
</organism>
<dbReference type="EMBL" id="CP000510">
    <property type="protein sequence ID" value="ABM04323.1"/>
    <property type="molecule type" value="Genomic_DNA"/>
</dbReference>
<comment type="similarity">
    <text evidence="2">In the central section; belongs to the 3-hydroxyacyl-CoA dehydrogenase family.</text>
</comment>
<gene>
    <name evidence="15" type="ordered locus">Ping_2604</name>
</gene>
<dbReference type="eggNOG" id="COG1024">
    <property type="taxonomic scope" value="Bacteria"/>
</dbReference>
<dbReference type="AlphaFoldDB" id="A1SXV8"/>
<comment type="pathway">
    <text evidence="1">Lipid metabolism; fatty acid beta-oxidation.</text>
</comment>
<dbReference type="STRING" id="357804.Ping_2604"/>
<dbReference type="Gene3D" id="3.90.226.10">
    <property type="entry name" value="2-enoyl-CoA Hydratase, Chain A, domain 1"/>
    <property type="match status" value="1"/>
</dbReference>
<evidence type="ECO:0000259" key="14">
    <source>
        <dbReference type="Pfam" id="PF02737"/>
    </source>
</evidence>
<dbReference type="InterPro" id="IPR008927">
    <property type="entry name" value="6-PGluconate_DH-like_C_sf"/>
</dbReference>
<evidence type="ECO:0000256" key="12">
    <source>
        <dbReference type="ARBA" id="ARBA00049556"/>
    </source>
</evidence>
<keyword evidence="5" id="KW-0276">Fatty acid metabolism</keyword>
<sequence length="724" mass="79459">MNFTLDISQSGPTSGVATLTFDFPGARVNKLDSVALLELKGQIDSLAKNNVVKLLVFRSAKKDTFIAGADINEIKDLLNEAQAYKEIRTGQLIIDNISKLPFPTLAVINGVCLGGGCELALACTYRIATDNLNAIIGLPEVSLGIIPGFGGCVRLPKLIGLQAALQLILSAKPVAPKKALRLKLVDHLYNNELEESSVADFIERLVNDKSFVKGLIKRRSKSAKKFNQRILEDNILGQKLIFKKAKDSLLKKNKGQYPAPLKALETIEKSFNLKIAEALEVEARAISELAVSVISKNLIQLFFTSEALKKETGIVESNLEPQIINQAAVLGAGVMGGGIAWLFSKNEIPVRLKDIEWDAVSKGYQTAALYYGQLKKVHKINENKIRVKMNYIAGTVNYNGFKRIDLVVEAVSENLEVKKTVLEEVEAQLSKQAILASNTSSLSITEMAVNLQRPENFIGMHFFNPVNRMPLVEIIPGEKTSQQTIVTLVKLAKKAGKTPIVVANCAGFLVNRILISFLNEAALMLQEGGVVTEMDHALEAFGLPMGPFVLADEVGIDIGYHVAKVLEQAYGERMKVAGLFTQIFIDEKLLGKKSGVGFYRHKGHDKSYNEALDKIIYTYRFSNGITAKAFNQEEIVDRCILIMVNEAVKCLQENIVKNPAYLDMAMILGTGFPAFTGGLLKYADNRGIGNICDTLNQLAALYGERFLPAEQLIDKAKNGGKFYN</sequence>
<evidence type="ECO:0000256" key="6">
    <source>
        <dbReference type="ARBA" id="ARBA00022963"/>
    </source>
</evidence>
<dbReference type="eggNOG" id="COG1250">
    <property type="taxonomic scope" value="Bacteria"/>
</dbReference>
<feature type="domain" description="3-hydroxyacyl-CoA dehydrogenase NAD binding" evidence="14">
    <location>
        <begin position="327"/>
        <end position="504"/>
    </location>
</feature>
<reference evidence="15 16" key="1">
    <citation type="submission" date="2007-01" db="EMBL/GenBank/DDBJ databases">
        <title>Complete sequence of Psychromonas ingrahamii 37.</title>
        <authorList>
            <consortium name="US DOE Joint Genome Institute"/>
            <person name="Copeland A."/>
            <person name="Lucas S."/>
            <person name="Lapidus A."/>
            <person name="Barry K."/>
            <person name="Detter J.C."/>
            <person name="Glavina del Rio T."/>
            <person name="Hammon N."/>
            <person name="Israni S."/>
            <person name="Dalin E."/>
            <person name="Tice H."/>
            <person name="Pitluck S."/>
            <person name="Thompson L.S."/>
            <person name="Brettin T."/>
            <person name="Bruce D."/>
            <person name="Han C."/>
            <person name="Tapia R."/>
            <person name="Schmutz J."/>
            <person name="Larimer F."/>
            <person name="Land M."/>
            <person name="Hauser L."/>
            <person name="Kyrpides N."/>
            <person name="Ivanova N."/>
            <person name="Staley J."/>
            <person name="Richardson P."/>
        </authorList>
    </citation>
    <scope>NUCLEOTIDE SEQUENCE [LARGE SCALE GENOMIC DNA]</scope>
    <source>
        <strain evidence="15 16">37</strain>
    </source>
</reference>
<accession>A1SXV8</accession>
<dbReference type="Proteomes" id="UP000000639">
    <property type="component" value="Chromosome"/>
</dbReference>
<dbReference type="EC" id="4.2.1.17" evidence="4"/>
<evidence type="ECO:0000256" key="1">
    <source>
        <dbReference type="ARBA" id="ARBA00005005"/>
    </source>
</evidence>
<evidence type="ECO:0000313" key="15">
    <source>
        <dbReference type="EMBL" id="ABM04323.1"/>
    </source>
</evidence>
<comment type="catalytic activity">
    <reaction evidence="12">
        <text>a (3S)-3-hydroxyacyl-CoA + NAD(+) = a 3-oxoacyl-CoA + NADH + H(+)</text>
        <dbReference type="Rhea" id="RHEA:22432"/>
        <dbReference type="ChEBI" id="CHEBI:15378"/>
        <dbReference type="ChEBI" id="CHEBI:57318"/>
        <dbReference type="ChEBI" id="CHEBI:57540"/>
        <dbReference type="ChEBI" id="CHEBI:57945"/>
        <dbReference type="ChEBI" id="CHEBI:90726"/>
        <dbReference type="EC" id="1.1.1.35"/>
    </reaction>
</comment>
<dbReference type="OrthoDB" id="5389341at2"/>
<protein>
    <recommendedName>
        <fullName evidence="4">enoyl-CoA hydratase</fullName>
        <ecNumber evidence="4">4.2.1.17</ecNumber>
    </recommendedName>
</protein>
<evidence type="ECO:0000256" key="2">
    <source>
        <dbReference type="ARBA" id="ARBA00007005"/>
    </source>
</evidence>
<dbReference type="UniPathway" id="UPA00659"/>
<dbReference type="InterPro" id="IPR036291">
    <property type="entry name" value="NAD(P)-bd_dom_sf"/>
</dbReference>
<dbReference type="GO" id="GO:0004300">
    <property type="term" value="F:enoyl-CoA hydratase activity"/>
    <property type="evidence" value="ECO:0007669"/>
    <property type="project" value="UniProtKB-EC"/>
</dbReference>
<dbReference type="GO" id="GO:0006635">
    <property type="term" value="P:fatty acid beta-oxidation"/>
    <property type="evidence" value="ECO:0007669"/>
    <property type="project" value="UniProtKB-UniPathway"/>
</dbReference>
<dbReference type="FunFam" id="3.90.226.10:FF:000011">
    <property type="entry name" value="Fatty acid oxidation complex subunit alpha"/>
    <property type="match status" value="1"/>
</dbReference>
<evidence type="ECO:0000256" key="8">
    <source>
        <dbReference type="ARBA" id="ARBA00023027"/>
    </source>
</evidence>
<evidence type="ECO:0000256" key="10">
    <source>
        <dbReference type="ARBA" id="ARBA00023239"/>
    </source>
</evidence>
<dbReference type="KEGG" id="pin:Ping_2604"/>
<dbReference type="InterPro" id="IPR029045">
    <property type="entry name" value="ClpP/crotonase-like_dom_sf"/>
</dbReference>
<evidence type="ECO:0000256" key="9">
    <source>
        <dbReference type="ARBA" id="ARBA00023098"/>
    </source>
</evidence>
<dbReference type="InterPro" id="IPR006108">
    <property type="entry name" value="3HC_DH_C"/>
</dbReference>
<dbReference type="Pfam" id="PF00378">
    <property type="entry name" value="ECH_1"/>
    <property type="match status" value="1"/>
</dbReference>
<feature type="domain" description="3-hydroxyacyl-CoA dehydrogenase C-terminal" evidence="13">
    <location>
        <begin position="507"/>
        <end position="600"/>
    </location>
</feature>
<name>A1SXV8_PSYIN</name>
<evidence type="ECO:0000256" key="7">
    <source>
        <dbReference type="ARBA" id="ARBA00023002"/>
    </source>
</evidence>
<dbReference type="GO" id="GO:0070403">
    <property type="term" value="F:NAD+ binding"/>
    <property type="evidence" value="ECO:0007669"/>
    <property type="project" value="InterPro"/>
</dbReference>
<evidence type="ECO:0000313" key="16">
    <source>
        <dbReference type="Proteomes" id="UP000000639"/>
    </source>
</evidence>
<dbReference type="PANTHER" id="PTHR43612">
    <property type="entry name" value="TRIFUNCTIONAL ENZYME SUBUNIT ALPHA"/>
    <property type="match status" value="1"/>
</dbReference>
<dbReference type="InterPro" id="IPR050136">
    <property type="entry name" value="FA_oxidation_alpha_subunit"/>
</dbReference>
<dbReference type="SUPFAM" id="SSF51735">
    <property type="entry name" value="NAD(P)-binding Rossmann-fold domains"/>
    <property type="match status" value="1"/>
</dbReference>
<dbReference type="SUPFAM" id="SSF52096">
    <property type="entry name" value="ClpP/crotonase"/>
    <property type="match status" value="1"/>
</dbReference>
<dbReference type="SUPFAM" id="SSF48179">
    <property type="entry name" value="6-phosphogluconate dehydrogenase C-terminal domain-like"/>
    <property type="match status" value="2"/>
</dbReference>
<keyword evidence="8" id="KW-0520">NAD</keyword>
<keyword evidence="16" id="KW-1185">Reference proteome</keyword>
<evidence type="ECO:0000256" key="11">
    <source>
        <dbReference type="ARBA" id="ARBA00023268"/>
    </source>
</evidence>
<dbReference type="Pfam" id="PF00725">
    <property type="entry name" value="3HCDH"/>
    <property type="match status" value="1"/>
</dbReference>
<evidence type="ECO:0000259" key="13">
    <source>
        <dbReference type="Pfam" id="PF00725"/>
    </source>
</evidence>
<keyword evidence="10" id="KW-0456">Lyase</keyword>
<evidence type="ECO:0000256" key="4">
    <source>
        <dbReference type="ARBA" id="ARBA00012076"/>
    </source>
</evidence>